<dbReference type="Gene3D" id="3.40.47.10">
    <property type="match status" value="1"/>
</dbReference>
<evidence type="ECO:0000256" key="2">
    <source>
        <dbReference type="ARBA" id="ARBA00022448"/>
    </source>
</evidence>
<dbReference type="CDD" id="cd00829">
    <property type="entry name" value="SCP-x_thiolase"/>
    <property type="match status" value="1"/>
</dbReference>
<dbReference type="Pfam" id="PF22691">
    <property type="entry name" value="Thiolase_C_1"/>
    <property type="match status" value="1"/>
</dbReference>
<dbReference type="PROSITE" id="PS00737">
    <property type="entry name" value="THIOLASE_2"/>
    <property type="match status" value="1"/>
</dbReference>
<evidence type="ECO:0000256" key="5">
    <source>
        <dbReference type="ARBA" id="ARBA00023121"/>
    </source>
</evidence>
<dbReference type="EC" id="2.3.1.176" evidence="1"/>
<dbReference type="EMBL" id="CABFNQ020000754">
    <property type="protein sequence ID" value="CAH0035462.1"/>
    <property type="molecule type" value="Genomic_DNA"/>
</dbReference>
<gene>
    <name evidence="9" type="ORF">CRHIZ90672A_00015482</name>
</gene>
<evidence type="ECO:0000313" key="9">
    <source>
        <dbReference type="EMBL" id="CAH0035462.1"/>
    </source>
</evidence>
<feature type="domain" description="Thiolase C-terminal" evidence="8">
    <location>
        <begin position="274"/>
        <end position="390"/>
    </location>
</feature>
<keyword evidence="4" id="KW-0445">Lipid transport</keyword>
<evidence type="ECO:0000256" key="1">
    <source>
        <dbReference type="ARBA" id="ARBA00012352"/>
    </source>
</evidence>
<reference evidence="9" key="1">
    <citation type="submission" date="2021-10" db="EMBL/GenBank/DDBJ databases">
        <authorList>
            <person name="Piombo E."/>
        </authorList>
    </citation>
    <scope>NUCLEOTIDE SEQUENCE</scope>
</reference>
<accession>A0A9N9VVQ7</accession>
<dbReference type="GO" id="GO:0008289">
    <property type="term" value="F:lipid binding"/>
    <property type="evidence" value="ECO:0007669"/>
    <property type="project" value="UniProtKB-KW"/>
</dbReference>
<organism evidence="9 10">
    <name type="scientific">Clonostachys rhizophaga</name>
    <dbReference type="NCBI Taxonomy" id="160324"/>
    <lineage>
        <taxon>Eukaryota</taxon>
        <taxon>Fungi</taxon>
        <taxon>Dikarya</taxon>
        <taxon>Ascomycota</taxon>
        <taxon>Pezizomycotina</taxon>
        <taxon>Sordariomycetes</taxon>
        <taxon>Hypocreomycetidae</taxon>
        <taxon>Hypocreales</taxon>
        <taxon>Bionectriaceae</taxon>
        <taxon>Clonostachys</taxon>
    </lineage>
</organism>
<dbReference type="NCBIfam" id="NF006102">
    <property type="entry name" value="PRK08256.1"/>
    <property type="match status" value="1"/>
</dbReference>
<sequence>MARNASHNQAYVLGVGMTKFIKPRGLREYPDMGYEAGIKAMLDAQINYDDVQHGVACFAYGDSTSGQRVFYQFGMSAIPIVNTSNACATGSVGLYLARTLVQSGKADCVLVVGFEKMRPGSLKSVWEDRPSSSGRFAAKMDELVGTSKAPLTVQYFGNAGREYMQKYESYGATAEDFAEIGRVSHEHSQNNPYAQFRQPYTTKEILDSPTIFSPLTKLQCSPTSDGAAAAVIVSQSFLDARTHLKSQAILMAGQSFLTDSPKAFETSAIELVGYDMSQRAARAALKEAGFTAGDVRVCELHDCFSTNELLLLDALELSEPGKAHEMVRRGDITYGGKVVINPSGGLISKGHPIGATGLAQCAELTWQLRGWANNRLVDKAKVALQHNLGLGGAVVVNVYQRADGKASTKVSNEEIARNSWLGYNAAVEARGIGPGDANKVRSKRNRNNFALAETPEKICAKSHL</sequence>
<dbReference type="InterPro" id="IPR020616">
    <property type="entry name" value="Thiolase_N"/>
</dbReference>
<keyword evidence="5" id="KW-0446">Lipid-binding</keyword>
<evidence type="ECO:0000259" key="7">
    <source>
        <dbReference type="Pfam" id="PF00108"/>
    </source>
</evidence>
<dbReference type="PANTHER" id="PTHR42870:SF1">
    <property type="entry name" value="NON-SPECIFIC LIPID-TRANSFER PROTEIN-LIKE 2"/>
    <property type="match status" value="1"/>
</dbReference>
<dbReference type="InterPro" id="IPR016039">
    <property type="entry name" value="Thiolase-like"/>
</dbReference>
<name>A0A9N9VVQ7_9HYPO</name>
<evidence type="ECO:0000256" key="4">
    <source>
        <dbReference type="ARBA" id="ARBA00023055"/>
    </source>
</evidence>
<dbReference type="GO" id="GO:0006869">
    <property type="term" value="P:lipid transport"/>
    <property type="evidence" value="ECO:0007669"/>
    <property type="project" value="UniProtKB-KW"/>
</dbReference>
<dbReference type="PANTHER" id="PTHR42870">
    <property type="entry name" value="ACETYL-COA C-ACETYLTRANSFERASE"/>
    <property type="match status" value="1"/>
</dbReference>
<evidence type="ECO:0000256" key="6">
    <source>
        <dbReference type="ARBA" id="ARBA00032316"/>
    </source>
</evidence>
<keyword evidence="3" id="KW-0808">Transferase</keyword>
<dbReference type="InterPro" id="IPR055140">
    <property type="entry name" value="Thiolase_C_2"/>
</dbReference>
<dbReference type="Pfam" id="PF00108">
    <property type="entry name" value="Thiolase_N"/>
    <property type="match status" value="1"/>
</dbReference>
<dbReference type="OrthoDB" id="542135at2759"/>
<evidence type="ECO:0000256" key="3">
    <source>
        <dbReference type="ARBA" id="ARBA00022679"/>
    </source>
</evidence>
<protein>
    <recommendedName>
        <fullName evidence="1">propanoyl-CoA C-acyltransferase</fullName>
        <ecNumber evidence="1">2.3.1.176</ecNumber>
    </recommendedName>
    <alternativeName>
        <fullName evidence="6">Propanoyl-CoA C-acyltransferase</fullName>
    </alternativeName>
</protein>
<dbReference type="GO" id="GO:0016747">
    <property type="term" value="F:acyltransferase activity, transferring groups other than amino-acyl groups"/>
    <property type="evidence" value="ECO:0007669"/>
    <property type="project" value="InterPro"/>
</dbReference>
<keyword evidence="2" id="KW-0813">Transport</keyword>
<dbReference type="SUPFAM" id="SSF53901">
    <property type="entry name" value="Thiolase-like"/>
    <property type="match status" value="2"/>
</dbReference>
<feature type="domain" description="Thiolase N-terminal" evidence="7">
    <location>
        <begin position="14"/>
        <end position="236"/>
    </location>
</feature>
<dbReference type="InterPro" id="IPR020613">
    <property type="entry name" value="Thiolase_CS"/>
</dbReference>
<dbReference type="Proteomes" id="UP000696573">
    <property type="component" value="Unassembled WGS sequence"/>
</dbReference>
<evidence type="ECO:0000313" key="10">
    <source>
        <dbReference type="Proteomes" id="UP000696573"/>
    </source>
</evidence>
<dbReference type="AlphaFoldDB" id="A0A9N9VVQ7"/>
<evidence type="ECO:0000259" key="8">
    <source>
        <dbReference type="Pfam" id="PF22691"/>
    </source>
</evidence>
<proteinExistence type="predicted"/>
<keyword evidence="10" id="KW-1185">Reference proteome</keyword>
<comment type="caution">
    <text evidence="9">The sequence shown here is derived from an EMBL/GenBank/DDBJ whole genome shotgun (WGS) entry which is preliminary data.</text>
</comment>